<sequence length="96" mass="11149">MVFQLIAHVQVKSGHEEEMSKLLVKASGIYKKDKHTIDWIVSQNKKEPTKFSIVERYTNEQDGLKEHTSNPFYKEFGETVKPWLAAPLELIFLSEL</sequence>
<name>A0AAN6JLJ3_9BASI</name>
<dbReference type="Gene3D" id="3.30.70.100">
    <property type="match status" value="1"/>
</dbReference>
<dbReference type="InterPro" id="IPR011008">
    <property type="entry name" value="Dimeric_a/b-barrel"/>
</dbReference>
<dbReference type="AlphaFoldDB" id="A0AAN6JLJ3"/>
<reference evidence="2" key="1">
    <citation type="journal article" date="2023" name="PhytoFront">
        <title>Draft Genome Resources of Seven Strains of Tilletia horrida, Causal Agent of Kernel Smut of Rice.</title>
        <authorList>
            <person name="Khanal S."/>
            <person name="Antony Babu S."/>
            <person name="Zhou X.G."/>
        </authorList>
    </citation>
    <scope>NUCLEOTIDE SEQUENCE</scope>
    <source>
        <strain evidence="2">TX3</strain>
    </source>
</reference>
<comment type="caution">
    <text evidence="2">The sequence shown here is derived from an EMBL/GenBank/DDBJ whole genome shotgun (WGS) entry which is preliminary data.</text>
</comment>
<feature type="domain" description="ABM" evidence="1">
    <location>
        <begin position="3"/>
        <end position="92"/>
    </location>
</feature>
<dbReference type="Pfam" id="PF03992">
    <property type="entry name" value="ABM"/>
    <property type="match status" value="1"/>
</dbReference>
<keyword evidence="3" id="KW-1185">Reference proteome</keyword>
<accession>A0AAN6JLJ3</accession>
<evidence type="ECO:0000313" key="3">
    <source>
        <dbReference type="Proteomes" id="UP001176521"/>
    </source>
</evidence>
<gene>
    <name evidence="2" type="ORF">OC842_002558</name>
</gene>
<dbReference type="EMBL" id="JAPDMQ010000111">
    <property type="protein sequence ID" value="KAK0534690.1"/>
    <property type="molecule type" value="Genomic_DNA"/>
</dbReference>
<organism evidence="2 3">
    <name type="scientific">Tilletia horrida</name>
    <dbReference type="NCBI Taxonomy" id="155126"/>
    <lineage>
        <taxon>Eukaryota</taxon>
        <taxon>Fungi</taxon>
        <taxon>Dikarya</taxon>
        <taxon>Basidiomycota</taxon>
        <taxon>Ustilaginomycotina</taxon>
        <taxon>Exobasidiomycetes</taxon>
        <taxon>Tilletiales</taxon>
        <taxon>Tilletiaceae</taxon>
        <taxon>Tilletia</taxon>
    </lineage>
</organism>
<proteinExistence type="predicted"/>
<protein>
    <recommendedName>
        <fullName evidence="1">ABM domain-containing protein</fullName>
    </recommendedName>
</protein>
<evidence type="ECO:0000259" key="1">
    <source>
        <dbReference type="PROSITE" id="PS51725"/>
    </source>
</evidence>
<dbReference type="InterPro" id="IPR007138">
    <property type="entry name" value="ABM_dom"/>
</dbReference>
<dbReference type="PROSITE" id="PS51725">
    <property type="entry name" value="ABM"/>
    <property type="match status" value="1"/>
</dbReference>
<dbReference type="SUPFAM" id="SSF54909">
    <property type="entry name" value="Dimeric alpha+beta barrel"/>
    <property type="match status" value="1"/>
</dbReference>
<dbReference type="PANTHER" id="PTHR38052">
    <property type="entry name" value="EXPRESSED PROTEIN"/>
    <property type="match status" value="1"/>
</dbReference>
<dbReference type="PANTHER" id="PTHR38052:SF1">
    <property type="entry name" value="ABM DOMAIN-CONTAINING PROTEIN"/>
    <property type="match status" value="1"/>
</dbReference>
<evidence type="ECO:0000313" key="2">
    <source>
        <dbReference type="EMBL" id="KAK0534690.1"/>
    </source>
</evidence>
<dbReference type="Proteomes" id="UP001176521">
    <property type="component" value="Unassembled WGS sequence"/>
</dbReference>